<keyword evidence="2" id="KW-1185">Reference proteome</keyword>
<proteinExistence type="predicted"/>
<reference evidence="1 2" key="1">
    <citation type="submission" date="2020-02" db="EMBL/GenBank/DDBJ databases">
        <title>Comparative genomics of sulfur disproportionating microorganisms.</title>
        <authorList>
            <person name="Ward L.M."/>
            <person name="Bertran E."/>
            <person name="Johnston D.T."/>
        </authorList>
    </citation>
    <scope>NUCLEOTIDE SEQUENCE [LARGE SCALE GENOMIC DNA]</scope>
    <source>
        <strain evidence="1 2">DSM 3696</strain>
    </source>
</reference>
<comment type="caution">
    <text evidence="1">The sequence shown here is derived from an EMBL/GenBank/DDBJ whole genome shotgun (WGS) entry which is preliminary data.</text>
</comment>
<sequence length="71" mass="7671">MSVKLVEGQLEFLKDVAKLSELSDSIASQSLRTYVKTLEQTQAVAPDVIPCTVSVKSTIESDTGRVVDDIS</sequence>
<dbReference type="AlphaFoldDB" id="A0A7K3NNH5"/>
<dbReference type="RefSeq" id="WP_163301800.1">
    <property type="nucleotide sequence ID" value="NZ_JAAGRQ010000027.1"/>
</dbReference>
<organism evidence="1 2">
    <name type="scientific">Desulfolutivibrio sulfodismutans</name>
    <dbReference type="NCBI Taxonomy" id="63561"/>
    <lineage>
        <taxon>Bacteria</taxon>
        <taxon>Pseudomonadati</taxon>
        <taxon>Thermodesulfobacteriota</taxon>
        <taxon>Desulfovibrionia</taxon>
        <taxon>Desulfovibrionales</taxon>
        <taxon>Desulfovibrionaceae</taxon>
        <taxon>Desulfolutivibrio</taxon>
    </lineage>
</organism>
<gene>
    <name evidence="1" type="ORF">G3N56_08325</name>
</gene>
<accession>A0A7K3NNH5</accession>
<evidence type="ECO:0000313" key="2">
    <source>
        <dbReference type="Proteomes" id="UP000469724"/>
    </source>
</evidence>
<evidence type="ECO:0000313" key="1">
    <source>
        <dbReference type="EMBL" id="NDY56749.1"/>
    </source>
</evidence>
<protein>
    <submittedName>
        <fullName evidence="1">Uncharacterized protein</fullName>
    </submittedName>
</protein>
<dbReference type="EMBL" id="JAAGRQ010000027">
    <property type="protein sequence ID" value="NDY56749.1"/>
    <property type="molecule type" value="Genomic_DNA"/>
</dbReference>
<name>A0A7K3NNH5_9BACT</name>
<dbReference type="Proteomes" id="UP000469724">
    <property type="component" value="Unassembled WGS sequence"/>
</dbReference>